<dbReference type="eggNOG" id="COG0739">
    <property type="taxonomic scope" value="Bacteria"/>
</dbReference>
<evidence type="ECO:0000313" key="4">
    <source>
        <dbReference type="EMBL" id="ESQ90461.1"/>
    </source>
</evidence>
<dbReference type="GO" id="GO:0004222">
    <property type="term" value="F:metalloendopeptidase activity"/>
    <property type="evidence" value="ECO:0007669"/>
    <property type="project" value="TreeGrafter"/>
</dbReference>
<dbReference type="InterPro" id="IPR016047">
    <property type="entry name" value="M23ase_b-sheet_dom"/>
</dbReference>
<dbReference type="STRING" id="1121022.GCA_000376105_03069"/>
<dbReference type="PANTHER" id="PTHR21666">
    <property type="entry name" value="PEPTIDASE-RELATED"/>
    <property type="match status" value="1"/>
</dbReference>
<keyword evidence="1" id="KW-1133">Transmembrane helix</keyword>
<keyword evidence="1" id="KW-0812">Transmembrane</keyword>
<dbReference type="PATRIC" id="fig|1121022.4.peg.2456"/>
<evidence type="ECO:0008006" key="6">
    <source>
        <dbReference type="Google" id="ProtNLM"/>
    </source>
</evidence>
<feature type="transmembrane region" description="Helical" evidence="1">
    <location>
        <begin position="95"/>
        <end position="116"/>
    </location>
</feature>
<dbReference type="OrthoDB" id="9805070at2"/>
<evidence type="ECO:0000259" key="2">
    <source>
        <dbReference type="Pfam" id="PF01551"/>
    </source>
</evidence>
<evidence type="ECO:0000313" key="5">
    <source>
        <dbReference type="Proteomes" id="UP000017837"/>
    </source>
</evidence>
<dbReference type="EMBL" id="AWGB01000023">
    <property type="protein sequence ID" value="ESQ90461.1"/>
    <property type="molecule type" value="Genomic_DNA"/>
</dbReference>
<dbReference type="InterPro" id="IPR050570">
    <property type="entry name" value="Cell_wall_metabolism_enzyme"/>
</dbReference>
<name>V4PQ86_9CAUL</name>
<evidence type="ECO:0000256" key="1">
    <source>
        <dbReference type="SAM" id="Phobius"/>
    </source>
</evidence>
<accession>V4PQ86</accession>
<feature type="domain" description="M23ase beta-sheet core" evidence="2">
    <location>
        <begin position="346"/>
        <end position="441"/>
    </location>
</feature>
<organism evidence="4 5">
    <name type="scientific">Asticcacaulis benevestitus DSM 16100 = ATCC BAA-896</name>
    <dbReference type="NCBI Taxonomy" id="1121022"/>
    <lineage>
        <taxon>Bacteria</taxon>
        <taxon>Pseudomonadati</taxon>
        <taxon>Pseudomonadota</taxon>
        <taxon>Alphaproteobacteria</taxon>
        <taxon>Caulobacterales</taxon>
        <taxon>Caulobacteraceae</taxon>
        <taxon>Asticcacaulis</taxon>
    </lineage>
</organism>
<dbReference type="InterPro" id="IPR008756">
    <property type="entry name" value="Peptidase_M56"/>
</dbReference>
<dbReference type="SUPFAM" id="SSF51261">
    <property type="entry name" value="Duplicated hybrid motif"/>
    <property type="match status" value="1"/>
</dbReference>
<feature type="transmembrane region" description="Helical" evidence="1">
    <location>
        <begin position="39"/>
        <end position="59"/>
    </location>
</feature>
<proteinExistence type="predicted"/>
<dbReference type="AlphaFoldDB" id="V4PQ86"/>
<dbReference type="Gene3D" id="2.70.70.10">
    <property type="entry name" value="Glucose Permease (Domain IIA)"/>
    <property type="match status" value="1"/>
</dbReference>
<evidence type="ECO:0000259" key="3">
    <source>
        <dbReference type="Pfam" id="PF05569"/>
    </source>
</evidence>
<dbReference type="Pfam" id="PF05569">
    <property type="entry name" value="Peptidase_M56"/>
    <property type="match status" value="1"/>
</dbReference>
<dbReference type="CDD" id="cd07341">
    <property type="entry name" value="M56_BlaR1_MecR1_like"/>
    <property type="match status" value="1"/>
</dbReference>
<dbReference type="PANTHER" id="PTHR21666:SF270">
    <property type="entry name" value="MUREIN HYDROLASE ACTIVATOR ENVC"/>
    <property type="match status" value="1"/>
</dbReference>
<gene>
    <name evidence="4" type="ORF">ABENE_12120</name>
</gene>
<sequence length="453" mass="48669">MSAIVTLMLLPLLWSIIVFVVRAAALRRRPILSDAAEKLLFALMLVPFVAGVLLLVLPVPAPQVMTHLLPQLPTFEPEITAPKAAQVHSFSSIGWTWPIVAQAIWGLGALVALFRLGRAHLRFARIAARATLLGNGVYQTQAVVPPFAWNRRRIVVPQSLSDAMTTDQFNLIVEHERAHQRRHDPLWFLVLGLVEAILWFNPALRLQARVCRLAAELACDAAVTQTAPEKRRIYAEILLRTITAAPGLPATIPALSDLATCKMRLETIMTRKTPPKALIALTTLLCLAVPAVGAELAFAQQPLAPVAADVPPANPISTPAFPTPVNGTPGAGFGLRKHPVHGEMAFHQGIDFIAPTGTPVNAVTGGTISFTGDRPGYGTVVEIDHADGKKTRYAHLSRVDVRTGNTVNAGQTIGAVGNSGNGTKTPHLHFEIWQGDNTVDPAPLLDVNLAASH</sequence>
<protein>
    <recommendedName>
        <fullName evidence="6">Peptidase M23 domain-containing protein</fullName>
    </recommendedName>
</protein>
<keyword evidence="5" id="KW-1185">Reference proteome</keyword>
<dbReference type="CDD" id="cd12797">
    <property type="entry name" value="M23_peptidase"/>
    <property type="match status" value="1"/>
</dbReference>
<feature type="domain" description="Peptidase M56" evidence="3">
    <location>
        <begin position="149"/>
        <end position="247"/>
    </location>
</feature>
<dbReference type="RefSeq" id="WP_018082739.1">
    <property type="nucleotide sequence ID" value="NZ_AQWM01000018.1"/>
</dbReference>
<reference evidence="4 5" key="1">
    <citation type="journal article" date="2014" name="Nature">
        <title>Sequential evolution of bacterial morphology by co-option of a developmental regulator.</title>
        <authorList>
            <person name="Jiang C."/>
            <person name="Brown P.J."/>
            <person name="Ducret A."/>
            <person name="Brun Y.V."/>
        </authorList>
    </citation>
    <scope>NUCLEOTIDE SEQUENCE [LARGE SCALE GENOMIC DNA]</scope>
    <source>
        <strain evidence="4 5">DSM 16100</strain>
    </source>
</reference>
<comment type="caution">
    <text evidence="4">The sequence shown here is derived from an EMBL/GenBank/DDBJ whole genome shotgun (WGS) entry which is preliminary data.</text>
</comment>
<dbReference type="Pfam" id="PF01551">
    <property type="entry name" value="Peptidase_M23"/>
    <property type="match status" value="1"/>
</dbReference>
<dbReference type="InterPro" id="IPR011055">
    <property type="entry name" value="Dup_hybrid_motif"/>
</dbReference>
<dbReference type="Proteomes" id="UP000017837">
    <property type="component" value="Unassembled WGS sequence"/>
</dbReference>
<keyword evidence="1" id="KW-0472">Membrane</keyword>
<feature type="transmembrane region" description="Helical" evidence="1">
    <location>
        <begin position="6"/>
        <end position="27"/>
    </location>
</feature>